<dbReference type="PANTHER" id="PTHR43755:SF1">
    <property type="entry name" value="FAD-DEPENDENT PYRIDINE NUCLEOTIDE-DISULPHIDE OXIDOREDUCTASE"/>
    <property type="match status" value="1"/>
</dbReference>
<evidence type="ECO:0000313" key="2">
    <source>
        <dbReference type="EMBL" id="MFC6865766.1"/>
    </source>
</evidence>
<dbReference type="Proteomes" id="UP001596337">
    <property type="component" value="Unassembled WGS sequence"/>
</dbReference>
<protein>
    <submittedName>
        <fullName evidence="2">NAD(P)/FAD-dependent oxidoreductase</fullName>
        <ecNumber evidence="2">1.6.5.-</ecNumber>
    </submittedName>
</protein>
<dbReference type="Pfam" id="PF07992">
    <property type="entry name" value="Pyr_redox_2"/>
    <property type="match status" value="1"/>
</dbReference>
<gene>
    <name evidence="2" type="ORF">ACFQGD_01260</name>
</gene>
<reference evidence="3" key="1">
    <citation type="journal article" date="2019" name="Int. J. Syst. Evol. Microbiol.">
        <title>The Global Catalogue of Microorganisms (GCM) 10K type strain sequencing project: providing services to taxonomists for standard genome sequencing and annotation.</title>
        <authorList>
            <consortium name="The Broad Institute Genomics Platform"/>
            <consortium name="The Broad Institute Genome Sequencing Center for Infectious Disease"/>
            <person name="Wu L."/>
            <person name="Ma J."/>
        </authorList>
    </citation>
    <scope>NUCLEOTIDE SEQUENCE [LARGE SCALE GENOMIC DNA]</scope>
    <source>
        <strain evidence="3">KCTC 32255</strain>
    </source>
</reference>
<accession>A0ABW2BRW5</accession>
<evidence type="ECO:0000259" key="1">
    <source>
        <dbReference type="Pfam" id="PF07992"/>
    </source>
</evidence>
<keyword evidence="2" id="KW-0560">Oxidoreductase</keyword>
<dbReference type="Gene3D" id="3.50.50.60">
    <property type="entry name" value="FAD/NAD(P)-binding domain"/>
    <property type="match status" value="2"/>
</dbReference>
<dbReference type="EMBL" id="JBHSXX010000001">
    <property type="protein sequence ID" value="MFC6865766.1"/>
    <property type="molecule type" value="Genomic_DNA"/>
</dbReference>
<sequence length="379" mass="39963">MANVLVLGGGFGGLAAAHELRRRLPADDTVTVIAARDTFFVGFAKLWDLAGMRPLADGTRSLSALERHGIRFVHADITAIDGSARSVDTSAGTFTGDAMVIALGSGYQPKHTALLGDHVHNLYDATALPGIHADLDALTSGTLLVSILGAPYLCPPAPFEAALLLDEWLRAKGRRDDVDVVVSTPQPLTLPVAGPDASHFLAERLTERGVTVLTEHPVEAIDGGVARFSEDRGQEFQVMLGVPAAAPLPVVASSDVASESGWIKPDRSTFATNAERVYAVGDCTMVPTLTAQLPKAGVFAEAEGLTAAANVAADLHGGERVSFDGHGYCFLELPGQRVAKVEGDFYAEPKPDVALTPPDEAAFAAKQRWEQERLAGWLG</sequence>
<comment type="caution">
    <text evidence="2">The sequence shown here is derived from an EMBL/GenBank/DDBJ whole genome shotgun (WGS) entry which is preliminary data.</text>
</comment>
<dbReference type="EC" id="1.6.5.-" evidence="2"/>
<evidence type="ECO:0000313" key="3">
    <source>
        <dbReference type="Proteomes" id="UP001596337"/>
    </source>
</evidence>
<feature type="domain" description="FAD/NAD(P)-binding" evidence="1">
    <location>
        <begin position="3"/>
        <end position="289"/>
    </location>
</feature>
<dbReference type="InterPro" id="IPR023753">
    <property type="entry name" value="FAD/NAD-binding_dom"/>
</dbReference>
<dbReference type="PANTHER" id="PTHR43755">
    <property type="match status" value="1"/>
</dbReference>
<dbReference type="RefSeq" id="WP_345403512.1">
    <property type="nucleotide sequence ID" value="NZ_BAABLA010000115.1"/>
</dbReference>
<organism evidence="2 3">
    <name type="scientific">Haloechinothrix salitolerans</name>
    <dbReference type="NCBI Taxonomy" id="926830"/>
    <lineage>
        <taxon>Bacteria</taxon>
        <taxon>Bacillati</taxon>
        <taxon>Actinomycetota</taxon>
        <taxon>Actinomycetes</taxon>
        <taxon>Pseudonocardiales</taxon>
        <taxon>Pseudonocardiaceae</taxon>
        <taxon>Haloechinothrix</taxon>
    </lineage>
</organism>
<name>A0ABW2BRW5_9PSEU</name>
<proteinExistence type="predicted"/>
<dbReference type="InterPro" id="IPR036188">
    <property type="entry name" value="FAD/NAD-bd_sf"/>
</dbReference>
<dbReference type="GO" id="GO:0016491">
    <property type="term" value="F:oxidoreductase activity"/>
    <property type="evidence" value="ECO:0007669"/>
    <property type="project" value="UniProtKB-KW"/>
</dbReference>
<keyword evidence="3" id="KW-1185">Reference proteome</keyword>
<dbReference type="SUPFAM" id="SSF51905">
    <property type="entry name" value="FAD/NAD(P)-binding domain"/>
    <property type="match status" value="2"/>
</dbReference>
<dbReference type="InterPro" id="IPR052541">
    <property type="entry name" value="SQRD"/>
</dbReference>